<dbReference type="PATRIC" id="fig|1123269.5.peg.2544"/>
<dbReference type="InterPro" id="IPR040442">
    <property type="entry name" value="Pyrv_kinase-like_dom_sf"/>
</dbReference>
<evidence type="ECO:0000313" key="6">
    <source>
        <dbReference type="EMBL" id="AHE54312.1"/>
    </source>
</evidence>
<accession>W0ACN8</accession>
<dbReference type="eggNOG" id="COG2301">
    <property type="taxonomic scope" value="Bacteria"/>
</dbReference>
<proteinExistence type="inferred from homology"/>
<keyword evidence="7" id="KW-1185">Reference proteome</keyword>
<dbReference type="InterPro" id="IPR039480">
    <property type="entry name" value="C-C_Bond_Lyase-like"/>
</dbReference>
<evidence type="ECO:0008006" key="8">
    <source>
        <dbReference type="Google" id="ProtNLM"/>
    </source>
</evidence>
<evidence type="ECO:0000256" key="3">
    <source>
        <dbReference type="ARBA" id="ARBA00022723"/>
    </source>
</evidence>
<dbReference type="PANTHER" id="PTHR32308:SF10">
    <property type="entry name" value="CITRATE LYASE SUBUNIT BETA"/>
    <property type="match status" value="1"/>
</dbReference>
<dbReference type="GO" id="GO:0000287">
    <property type="term" value="F:magnesium ion binding"/>
    <property type="evidence" value="ECO:0007669"/>
    <property type="project" value="TreeGrafter"/>
</dbReference>
<comment type="similarity">
    <text evidence="2">Belongs to the HpcH/HpaI aldolase family.</text>
</comment>
<dbReference type="InterPro" id="IPR015813">
    <property type="entry name" value="Pyrv/PenolPyrv_kinase-like_dom"/>
</dbReference>
<dbReference type="OrthoDB" id="348111at2"/>
<dbReference type="PANTHER" id="PTHR32308">
    <property type="entry name" value="LYASE BETA SUBUNIT, PUTATIVE (AFU_ORTHOLOGUE AFUA_4G13030)-RELATED"/>
    <property type="match status" value="1"/>
</dbReference>
<dbReference type="RefSeq" id="WP_025292517.1">
    <property type="nucleotide sequence ID" value="NZ_CP006644.1"/>
</dbReference>
<evidence type="ECO:0000256" key="2">
    <source>
        <dbReference type="ARBA" id="ARBA00005568"/>
    </source>
</evidence>
<reference evidence="6 7" key="1">
    <citation type="submission" date="2013-07" db="EMBL/GenBank/DDBJ databases">
        <title>Completed genome of Sphingomonas sanxanigenens NX02.</title>
        <authorList>
            <person name="Ma T."/>
            <person name="Huang H."/>
            <person name="Wu M."/>
            <person name="Li X."/>
            <person name="Li G."/>
        </authorList>
    </citation>
    <scope>NUCLEOTIDE SEQUENCE [LARGE SCALE GENOMIC DNA]</scope>
    <source>
        <strain evidence="6 7">NX02</strain>
    </source>
</reference>
<feature type="binding site" evidence="5">
    <location>
        <position position="167"/>
    </location>
    <ligand>
        <name>Mg(2+)</name>
        <dbReference type="ChEBI" id="CHEBI:18420"/>
    </ligand>
</feature>
<dbReference type="InterPro" id="IPR011206">
    <property type="entry name" value="Citrate_lyase_beta/mcl1/mcl2"/>
</dbReference>
<evidence type="ECO:0000256" key="1">
    <source>
        <dbReference type="ARBA" id="ARBA00001946"/>
    </source>
</evidence>
<keyword evidence="3 5" id="KW-0479">Metal-binding</keyword>
<comment type="cofactor">
    <cofactor evidence="1">
        <name>Mg(2+)</name>
        <dbReference type="ChEBI" id="CHEBI:18420"/>
    </cofactor>
</comment>
<evidence type="ECO:0000256" key="4">
    <source>
        <dbReference type="ARBA" id="ARBA00022842"/>
    </source>
</evidence>
<gene>
    <name evidence="6" type="ORF">NX02_13070</name>
</gene>
<sequence>MNGLPTVDPIALGATLYVPATRDDLGEVASGHRHPTLRSAVLCLEDSVREDEASFALRRLAAVLATLRPREEQPSRPLLFIRPRDAAMLGEIAAMAGIEQVDGFVIPKATADTMPRYLAALGHHDHHLLMPTLETREVFDQAEMRRLREQLLAIHERVLAIRIGGNDLLQTLGARRSPVRTAYDGPLGSTIVSLVATFAPWGFALSAPVFEGFGNTALLREELARDIEHGLLTKTAIHPAQIGPIHEAYQVTTDELVEATAMLSRDSRAVFASQATMCEPATHGRWASTILRRADCFGLRHAIEVPRTA</sequence>
<dbReference type="Pfam" id="PF15617">
    <property type="entry name" value="C-C_Bond_Lyase"/>
    <property type="match status" value="1"/>
</dbReference>
<dbReference type="Proteomes" id="UP000018851">
    <property type="component" value="Chromosome"/>
</dbReference>
<dbReference type="EMBL" id="CP006644">
    <property type="protein sequence ID" value="AHE54312.1"/>
    <property type="molecule type" value="Genomic_DNA"/>
</dbReference>
<dbReference type="KEGG" id="ssan:NX02_13070"/>
<dbReference type="PIRSF" id="PIRSF015582">
    <property type="entry name" value="Cit_lyase_B"/>
    <property type="match status" value="1"/>
</dbReference>
<dbReference type="GO" id="GO:0006107">
    <property type="term" value="P:oxaloacetate metabolic process"/>
    <property type="evidence" value="ECO:0007669"/>
    <property type="project" value="TreeGrafter"/>
</dbReference>
<organism evidence="6 7">
    <name type="scientific">Sphingomonas sanxanigenens DSM 19645 = NX02</name>
    <dbReference type="NCBI Taxonomy" id="1123269"/>
    <lineage>
        <taxon>Bacteria</taxon>
        <taxon>Pseudomonadati</taxon>
        <taxon>Pseudomonadota</taxon>
        <taxon>Alphaproteobacteria</taxon>
        <taxon>Sphingomonadales</taxon>
        <taxon>Sphingomonadaceae</taxon>
        <taxon>Sphingomonas</taxon>
    </lineage>
</organism>
<dbReference type="Gene3D" id="3.20.20.60">
    <property type="entry name" value="Phosphoenolpyruvate-binding domains"/>
    <property type="match status" value="1"/>
</dbReference>
<dbReference type="SUPFAM" id="SSF51621">
    <property type="entry name" value="Phosphoenolpyruvate/pyruvate domain"/>
    <property type="match status" value="1"/>
</dbReference>
<dbReference type="AlphaFoldDB" id="W0ACN8"/>
<evidence type="ECO:0000256" key="5">
    <source>
        <dbReference type="PIRSR" id="PIRSR015582-2"/>
    </source>
</evidence>
<protein>
    <recommendedName>
        <fullName evidence="8">ATP/GTP-binding protein</fullName>
    </recommendedName>
</protein>
<evidence type="ECO:0000313" key="7">
    <source>
        <dbReference type="Proteomes" id="UP000018851"/>
    </source>
</evidence>
<keyword evidence="4 5" id="KW-0460">Magnesium</keyword>
<dbReference type="HOGENOM" id="CLU_062194_1_0_5"/>
<dbReference type="GO" id="GO:0003824">
    <property type="term" value="F:catalytic activity"/>
    <property type="evidence" value="ECO:0007669"/>
    <property type="project" value="InterPro"/>
</dbReference>
<dbReference type="STRING" id="1123269.NX02_13070"/>
<name>W0ACN8_9SPHN</name>